<dbReference type="EMBL" id="AY330622">
    <property type="protein sequence ID" value="AAQ95194.1"/>
    <property type="molecule type" value="Genomic_DNA"/>
</dbReference>
<dbReference type="Proteomes" id="UP000164175">
    <property type="component" value="Genome"/>
</dbReference>
<comment type="PTM">
    <text evidence="12">Phosphorylated.</text>
</comment>
<keyword evidence="4 12" id="KW-0244">Early protein</keyword>
<evidence type="ECO:0000256" key="3">
    <source>
        <dbReference type="ARBA" id="ARBA00022491"/>
    </source>
</evidence>
<keyword evidence="7 12" id="KW-0235">DNA replication</keyword>
<comment type="similarity">
    <text evidence="12">Belongs to the papillomaviridae E2 protein family.</text>
</comment>
<keyword evidence="11 12" id="KW-0804">Transcription</keyword>
<evidence type="ECO:0000256" key="5">
    <source>
        <dbReference type="ARBA" id="ARBA00022553"/>
    </source>
</evidence>
<dbReference type="Gene3D" id="1.10.287.30">
    <property type="entry name" value="E2 (early) protein, N terminal domain, subdomain 1"/>
    <property type="match status" value="1"/>
</dbReference>
<dbReference type="GO" id="GO:0042025">
    <property type="term" value="C:host cell nucleus"/>
    <property type="evidence" value="ECO:0007669"/>
    <property type="project" value="UniProtKB-SubCell"/>
</dbReference>
<evidence type="ECO:0000256" key="2">
    <source>
        <dbReference type="ARBA" id="ARBA00007794"/>
    </source>
</evidence>
<evidence type="ECO:0000313" key="20">
    <source>
        <dbReference type="EMBL" id="QIT07804.1"/>
    </source>
</evidence>
<dbReference type="EMBL" id="AY330623">
    <property type="protein sequence ID" value="AAQ95201.1"/>
    <property type="molecule type" value="Genomic_DNA"/>
</dbReference>
<feature type="domain" description="Papillomavirus E2 N-terminal" evidence="14">
    <location>
        <begin position="1"/>
        <end position="196"/>
    </location>
</feature>
<feature type="compositionally biased region" description="Basic and acidic residues" evidence="13">
    <location>
        <begin position="254"/>
        <end position="263"/>
    </location>
</feature>
<evidence type="ECO:0000256" key="11">
    <source>
        <dbReference type="ARBA" id="ARBA00023163"/>
    </source>
</evidence>
<keyword evidence="10 12" id="KW-0010">Activator</keyword>
<dbReference type="GO" id="GO:0003700">
    <property type="term" value="F:DNA-binding transcription factor activity"/>
    <property type="evidence" value="ECO:0007669"/>
    <property type="project" value="UniProtKB-UniRule"/>
</dbReference>
<evidence type="ECO:0000256" key="10">
    <source>
        <dbReference type="ARBA" id="ARBA00023159"/>
    </source>
</evidence>
<feature type="region of interest" description="Disordered" evidence="13">
    <location>
        <begin position="202"/>
        <end position="274"/>
    </location>
</feature>
<dbReference type="InterPro" id="IPR035975">
    <property type="entry name" value="E2/EBNA1_C_sf"/>
</dbReference>
<dbReference type="InterPro" id="IPR033668">
    <property type="entry name" value="Reg_prot_E2"/>
</dbReference>
<comment type="subcellular location">
    <subcellularLocation>
        <location evidence="1 12">Host nucleus</location>
    </subcellularLocation>
</comment>
<evidence type="ECO:0000256" key="6">
    <source>
        <dbReference type="ARBA" id="ARBA00022562"/>
    </source>
</evidence>
<dbReference type="EMBL" id="MT250602">
    <property type="protein sequence ID" value="QIT07804.1"/>
    <property type="molecule type" value="Genomic_DNA"/>
</dbReference>
<dbReference type="Gene3D" id="2.170.200.10">
    <property type="entry name" value="Papillomavirus E2 early protein domain"/>
    <property type="match status" value="1"/>
</dbReference>
<evidence type="ECO:0000256" key="13">
    <source>
        <dbReference type="SAM" id="MobiDB-lite"/>
    </source>
</evidence>
<evidence type="ECO:0000259" key="14">
    <source>
        <dbReference type="Pfam" id="PF00508"/>
    </source>
</evidence>
<keyword evidence="8 12" id="KW-0805">Transcription regulation</keyword>
<evidence type="ECO:0000313" key="21">
    <source>
        <dbReference type="Proteomes" id="UP000099266"/>
    </source>
</evidence>
<dbReference type="Proteomes" id="UP000099266">
    <property type="component" value="Genome"/>
</dbReference>
<evidence type="ECO:0000256" key="7">
    <source>
        <dbReference type="ARBA" id="ARBA00022705"/>
    </source>
</evidence>
<dbReference type="EMBL" id="AY330621">
    <property type="protein sequence ID" value="AAQ95187.1"/>
    <property type="molecule type" value="Genomic_DNA"/>
</dbReference>
<evidence type="ECO:0000313" key="22">
    <source>
        <dbReference type="Proteomes" id="UP000104909"/>
    </source>
</evidence>
<dbReference type="Proteomes" id="UP000104909">
    <property type="component" value="Genome"/>
</dbReference>
<evidence type="ECO:0000313" key="23">
    <source>
        <dbReference type="Proteomes" id="UP000141994"/>
    </source>
</evidence>
<evidence type="ECO:0000259" key="15">
    <source>
        <dbReference type="Pfam" id="PF00511"/>
    </source>
</evidence>
<dbReference type="Proteomes" id="UP000141994">
    <property type="component" value="Genome"/>
</dbReference>
<dbReference type="InterPro" id="IPR042504">
    <property type="entry name" value="Regulatory_protein_E2_N_2"/>
</dbReference>
<evidence type="ECO:0000256" key="8">
    <source>
        <dbReference type="ARBA" id="ARBA00023015"/>
    </source>
</evidence>
<dbReference type="InterPro" id="IPR000427">
    <property type="entry name" value="Papillomavirus_E2_C"/>
</dbReference>
<evidence type="ECO:0000313" key="16">
    <source>
        <dbReference type="EMBL" id="AAQ95180.1"/>
    </source>
</evidence>
<comment type="subunit">
    <text evidence="12">Binds DNA as homodimer. Interacts with protein E1; this interaction greatly increases E1 DNA-binding activity. Interacts with protein L1; this interaction enhances E2-dependent replication and transcription activation. Interacts with protein L2; this interaction inhibits E2 transcriptional activity but not DNA replication function E2. Interacts with protein E7; this interaction inhibits E7 oncogenic activity. Interacts with host TAF1; this interaction modulates E2-dependent transcriptional regulation. Interacts with host BRD4; this interaction mediates E2 transcriptional activation function. Additionally, the interaction with host BRD4 on mitotic chromosomes mediates tethering of the viral genome. Interacts with host TOPBP1; this interaction is required for optimal viral DNA replication.</text>
</comment>
<reference evidence="21 23" key="1">
    <citation type="submission" date="2003-06" db="EMBL/GenBank/DDBJ databases">
        <title>Correction of HPV71 sequences.</title>
        <authorList>
            <person name="Fu L."/>
            <person name="Burk R.D."/>
        </authorList>
    </citation>
    <scope>NUCLEOTIDE SEQUENCE</scope>
    <source>
        <strain evidence="16">Qv21030</strain>
        <strain evidence="17">Qv22792</strain>
        <strain evidence="18">Qv22945</strain>
        <strain evidence="19">Qv23143</strain>
    </source>
</reference>
<evidence type="ECO:0000256" key="9">
    <source>
        <dbReference type="ARBA" id="ARBA00023125"/>
    </source>
</evidence>
<keyword evidence="3 12" id="KW-0678">Repressor</keyword>
<keyword evidence="9 12" id="KW-0238">DNA-binding</keyword>
<dbReference type="SUPFAM" id="SSF51332">
    <property type="entry name" value="E2 regulatory, transactivation domain"/>
    <property type="match status" value="1"/>
</dbReference>
<evidence type="ECO:0000256" key="12">
    <source>
        <dbReference type="HAMAP-Rule" id="MF_04001"/>
    </source>
</evidence>
<evidence type="ECO:0000313" key="19">
    <source>
        <dbReference type="EMBL" id="AAQ95201.1"/>
    </source>
</evidence>
<dbReference type="Gene3D" id="3.30.70.330">
    <property type="match status" value="1"/>
</dbReference>
<dbReference type="GO" id="GO:0006260">
    <property type="term" value="P:DNA replication"/>
    <property type="evidence" value="ECO:0007669"/>
    <property type="project" value="UniProtKB-KW"/>
</dbReference>
<keyword evidence="6 12" id="KW-1048">Host nucleus</keyword>
<feature type="domain" description="Papillomavirus E2 C-terminal" evidence="15">
    <location>
        <begin position="301"/>
        <end position="376"/>
    </location>
</feature>
<comment type="caution">
    <text evidence="12">Lacks conserved residue(s) required for the propagation of feature annotation.</text>
</comment>
<dbReference type="EMBL" id="AY330620">
    <property type="protein sequence ID" value="AAQ95180.1"/>
    <property type="molecule type" value="Genomic_DNA"/>
</dbReference>
<organism evidence="17 22">
    <name type="scientific">human papillomavirus 71</name>
    <dbReference type="NCBI Taxonomy" id="120686"/>
    <lineage>
        <taxon>Viruses</taxon>
        <taxon>Monodnaviria</taxon>
        <taxon>Shotokuvirae</taxon>
        <taxon>Cossaviricota</taxon>
        <taxon>Papovaviricetes</taxon>
        <taxon>Zurhausenvirales</taxon>
        <taxon>Papillomaviridae</taxon>
        <taxon>Firstpapillomavirinae</taxon>
        <taxon>Alphapapillomavirus</taxon>
        <taxon>Alphapapillomavirus 14</taxon>
    </lineage>
</organism>
<evidence type="ECO:0000256" key="4">
    <source>
        <dbReference type="ARBA" id="ARBA00022518"/>
    </source>
</evidence>
<feature type="compositionally biased region" description="Polar residues" evidence="13">
    <location>
        <begin position="202"/>
        <end position="214"/>
    </location>
</feature>
<dbReference type="Pfam" id="PF00511">
    <property type="entry name" value="PPV_E2_C"/>
    <property type="match status" value="1"/>
</dbReference>
<sequence length="384" mass="43876">METLASRLDACQETLLELYEKDSDQLQDQIKHWQHVRWENVLLYKAREAGITHLAHQVVPVLGIAKAKACKAIEIQLALKTLLNSPYSNERWTLRDTSQEMWDAVPKQCWKKKGYTVEVRYDCKEEKTMCYTCWREIYVQNSTNETWEKVCGLVDHAGIYYLHDGIRVDCVLFSKEAVIYGDTGIWEVHVGSRVIYDAFDSSVSSTQDTEQDQVPTIKPTDHGPDSHPQQASTTTQVLGTNETQVSTPPFKRQRLGDRQRTLEQPDSTKAPQQLARVNLRTQCDTDGAHEHGRTRDCNSAPVIHLRGEANKLKCLRYRLQKHKSVLFAKASSTWHWATGTEDNTCKTTFVTLWHDSVEQRAQFLATVHIPKGIEALPGYMSLFA</sequence>
<keyword evidence="5 12" id="KW-0597">Phosphoprotein</keyword>
<reference evidence="20" key="3">
    <citation type="submission" date="2020-03" db="EMBL/GenBank/DDBJ databases">
        <title>Whole Genome Sequencing of Rare Huma Papillomavirus, Human papillomavirus type 71, Amazon Region-Brazil.</title>
        <authorList>
            <person name="Junior E.C.S."/>
            <person name="Silva A.K."/>
            <person name="Reis L.D.S."/>
            <person name="Fonseca L.P.S."/>
            <person name="Silva F.R."/>
            <person name="Santos F.S."/>
            <person name="Ferreira J.A."/>
            <person name="Lima C.P.S."/>
            <person name="Silvestre R.V.D."/>
            <person name="Nunes M.R.T."/>
        </authorList>
    </citation>
    <scope>NUCLEOTIDE SEQUENCE</scope>
    <source>
        <strain evidence="20">451</strain>
    </source>
</reference>
<dbReference type="GO" id="GO:0006351">
    <property type="term" value="P:DNA-templated transcription"/>
    <property type="evidence" value="ECO:0007669"/>
    <property type="project" value="UniProtKB-UniRule"/>
</dbReference>
<accession>Q6EGQ6</accession>
<dbReference type="GO" id="GO:0006275">
    <property type="term" value="P:regulation of DNA replication"/>
    <property type="evidence" value="ECO:0007669"/>
    <property type="project" value="UniProtKB-UniRule"/>
</dbReference>
<dbReference type="HAMAP" id="MF_04001">
    <property type="entry name" value="PPV_E2"/>
    <property type="match status" value="1"/>
</dbReference>
<comment type="similarity">
    <text evidence="2">Belongs to the papillomaviridae E8^E2C protein family.</text>
</comment>
<comment type="function">
    <text evidence="12">Plays a role in the initiation of viral DNA replication. A dimer of E2 interacts with a dimer of E1 in order to improve specificity of E1 DNA binding activity. Once the complex recognizes and binds DNA at specific sites, the E2 dimer is removed from DNA. E2 also regulates viral transcription through binding to the E2RE response element (5'-ACCNNNNNNGGT-3') present in multiple copies in the regulatory regions of the viral genome. Activates or represses transcription depending on E2RE's position with regards to proximal promoter elements including the TATA-box. Repression occurs by sterically hindering the assembly of the transcription initiation complex.</text>
</comment>
<gene>
    <name evidence="12 17" type="primary">E2</name>
</gene>
<dbReference type="InterPro" id="IPR042503">
    <property type="entry name" value="Regulatory_protein_E2_N_1"/>
</dbReference>
<dbReference type="GO" id="GO:0003677">
    <property type="term" value="F:DNA binding"/>
    <property type="evidence" value="ECO:0007669"/>
    <property type="project" value="UniProtKB-UniRule"/>
</dbReference>
<evidence type="ECO:0000256" key="1">
    <source>
        <dbReference type="ARBA" id="ARBA00004147"/>
    </source>
</evidence>
<feature type="compositionally biased region" description="Polar residues" evidence="13">
    <location>
        <begin position="227"/>
        <end position="247"/>
    </location>
</feature>
<dbReference type="GO" id="GO:0000166">
    <property type="term" value="F:nucleotide binding"/>
    <property type="evidence" value="ECO:0007669"/>
    <property type="project" value="UniProtKB-UniRule"/>
</dbReference>
<dbReference type="InterPro" id="IPR012677">
    <property type="entry name" value="Nucleotide-bd_a/b_plait_sf"/>
</dbReference>
<name>Q6EGQ6_9PAPI</name>
<feature type="region of interest" description="DNA-binding domain" evidence="12">
    <location>
        <begin position="301"/>
        <end position="384"/>
    </location>
</feature>
<proteinExistence type="inferred from homology"/>
<dbReference type="Pfam" id="PF00508">
    <property type="entry name" value="PPV_E2_N"/>
    <property type="match status" value="1"/>
</dbReference>
<evidence type="ECO:0000313" key="17">
    <source>
        <dbReference type="EMBL" id="AAQ95187.1"/>
    </source>
</evidence>
<dbReference type="InterPro" id="IPR001866">
    <property type="entry name" value="PPV_E2_N"/>
</dbReference>
<protein>
    <recommendedName>
        <fullName evidence="12">Regulatory protein E2</fullName>
    </recommendedName>
</protein>
<reference evidence="17 22" key="2">
    <citation type="journal article" date="2005" name="J. Virol.">
        <title>Phylogenetic incongruence among oncogenic genital alpha human papillomaviruses.</title>
        <authorList>
            <person name="Narechania A."/>
            <person name="Chen Z."/>
            <person name="DeSalle R."/>
            <person name="Burk R.D."/>
        </authorList>
    </citation>
    <scope>NUCLEOTIDE SEQUENCE [LARGE SCALE GENOMIC DNA]</scope>
    <source>
        <strain evidence="17">Qv22792</strain>
    </source>
</reference>
<evidence type="ECO:0000313" key="18">
    <source>
        <dbReference type="EMBL" id="AAQ95194.1"/>
    </source>
</evidence>
<dbReference type="GO" id="GO:0039693">
    <property type="term" value="P:viral DNA genome replication"/>
    <property type="evidence" value="ECO:0007669"/>
    <property type="project" value="UniProtKB-UniRule"/>
</dbReference>
<dbReference type="SUPFAM" id="SSF54957">
    <property type="entry name" value="Viral DNA-binding domain"/>
    <property type="match status" value="1"/>
</dbReference>
<dbReference type="InterPro" id="IPR036050">
    <property type="entry name" value="Regulatory_protein_E2_N"/>
</dbReference>